<dbReference type="InterPro" id="IPR000873">
    <property type="entry name" value="AMP-dep_synth/lig_dom"/>
</dbReference>
<dbReference type="Pfam" id="PF00501">
    <property type="entry name" value="AMP-binding"/>
    <property type="match status" value="1"/>
</dbReference>
<dbReference type="CDD" id="cd05936">
    <property type="entry name" value="FC-FACS_FadD_like"/>
    <property type="match status" value="1"/>
</dbReference>
<dbReference type="SUPFAM" id="SSF56801">
    <property type="entry name" value="Acetyl-CoA synthetase-like"/>
    <property type="match status" value="1"/>
</dbReference>
<evidence type="ECO:0000313" key="3">
    <source>
        <dbReference type="EMBL" id="MBI5250625.1"/>
    </source>
</evidence>
<dbReference type="InterPro" id="IPR025110">
    <property type="entry name" value="AMP-bd_C"/>
</dbReference>
<dbReference type="Gene3D" id="3.30.300.30">
    <property type="match status" value="1"/>
</dbReference>
<keyword evidence="3" id="KW-0436">Ligase</keyword>
<evidence type="ECO:0000259" key="1">
    <source>
        <dbReference type="Pfam" id="PF00501"/>
    </source>
</evidence>
<dbReference type="InterPro" id="IPR042099">
    <property type="entry name" value="ANL_N_sf"/>
</dbReference>
<dbReference type="AlphaFoldDB" id="A0A9D6V207"/>
<proteinExistence type="predicted"/>
<dbReference type="PANTHER" id="PTHR43767:SF1">
    <property type="entry name" value="NONRIBOSOMAL PEPTIDE SYNTHASE PES1 (EUROFUNG)-RELATED"/>
    <property type="match status" value="1"/>
</dbReference>
<organism evidence="3 4">
    <name type="scientific">Desulfomonile tiedjei</name>
    <dbReference type="NCBI Taxonomy" id="2358"/>
    <lineage>
        <taxon>Bacteria</taxon>
        <taxon>Pseudomonadati</taxon>
        <taxon>Thermodesulfobacteriota</taxon>
        <taxon>Desulfomonilia</taxon>
        <taxon>Desulfomonilales</taxon>
        <taxon>Desulfomonilaceae</taxon>
        <taxon>Desulfomonile</taxon>
    </lineage>
</organism>
<dbReference type="Pfam" id="PF13193">
    <property type="entry name" value="AMP-binding_C"/>
    <property type="match status" value="1"/>
</dbReference>
<dbReference type="PANTHER" id="PTHR43767">
    <property type="entry name" value="LONG-CHAIN-FATTY-ACID--COA LIGASE"/>
    <property type="match status" value="1"/>
</dbReference>
<evidence type="ECO:0000259" key="2">
    <source>
        <dbReference type="Pfam" id="PF13193"/>
    </source>
</evidence>
<feature type="domain" description="AMP-binding enzyme C-terminal" evidence="2">
    <location>
        <begin position="466"/>
        <end position="540"/>
    </location>
</feature>
<protein>
    <submittedName>
        <fullName evidence="3">Long-chain fatty acid--CoA ligase</fullName>
    </submittedName>
</protein>
<dbReference type="GO" id="GO:0016878">
    <property type="term" value="F:acid-thiol ligase activity"/>
    <property type="evidence" value="ECO:0007669"/>
    <property type="project" value="UniProtKB-ARBA"/>
</dbReference>
<dbReference type="Gene3D" id="3.40.50.12780">
    <property type="entry name" value="N-terminal domain of ligase-like"/>
    <property type="match status" value="1"/>
</dbReference>
<evidence type="ECO:0000313" key="4">
    <source>
        <dbReference type="Proteomes" id="UP000807825"/>
    </source>
</evidence>
<name>A0A9D6V207_9BACT</name>
<dbReference type="InterPro" id="IPR045851">
    <property type="entry name" value="AMP-bd_C_sf"/>
</dbReference>
<reference evidence="3" key="1">
    <citation type="submission" date="2020-07" db="EMBL/GenBank/DDBJ databases">
        <title>Huge and variable diversity of episymbiotic CPR bacteria and DPANN archaea in groundwater ecosystems.</title>
        <authorList>
            <person name="He C.Y."/>
            <person name="Keren R."/>
            <person name="Whittaker M."/>
            <person name="Farag I.F."/>
            <person name="Doudna J."/>
            <person name="Cate J.H.D."/>
            <person name="Banfield J.F."/>
        </authorList>
    </citation>
    <scope>NUCLEOTIDE SEQUENCE</scope>
    <source>
        <strain evidence="3">NC_groundwater_1664_Pr3_B-0.1um_52_9</strain>
    </source>
</reference>
<comment type="caution">
    <text evidence="3">The sequence shown here is derived from an EMBL/GenBank/DDBJ whole genome shotgun (WGS) entry which is preliminary data.</text>
</comment>
<accession>A0A9D6V207</accession>
<dbReference type="EMBL" id="JACRDE010000369">
    <property type="protein sequence ID" value="MBI5250625.1"/>
    <property type="molecule type" value="Genomic_DNA"/>
</dbReference>
<sequence length="564" mass="62556">MEKIWQKSYGKGVPYSIRFEDITLPEALTRTAARFGERVAIGFQGTDITFRQFDQMVSRFAAALRRLHVKPGQKVSLILPNLIQTAVGIYGALRAGAVAVTHNPRLDDMMLEYQLNTAASEVVLCLDVLVPRILNLKSRTALRQVISCHIRDYLPFLKKQLFPLVKKELHLNTSGDAGVLEFTDLMEKNEPEKSLHRGHMEDTAFILFTSATTGKPKGVELTHANMTRNVQQVRTWFPSFRDGQETVVGCLPFFHVFGLTCALNISVFYGYTNVLVPLPEPKNILEALDQYQATFIPALPTFYTGMMNEPSLKKFSLKSLRGCFCGGAPLALETIRSFEKLTGAQICEGYGLTESSPVSLINPLGGKTKVGTIGLPLPNTDVKLLDVDDPQIEITVPGEPGELCVKGPQVMKGYVNMPEQTEATLKDGWLLTGDIAVFDSDGYFSIVDRKKEMIITVDGKIYPRDVDEVLFTHPKIMEACAIGVPDRAQGQIVKAYVVTKKGETPTAGEIIEHCKRHLPANKVPKQIEFLKELPRSPVGKILRKELRRMHLVQSALSTVKSGAN</sequence>
<gene>
    <name evidence="3" type="ORF">HY912_14135</name>
</gene>
<feature type="domain" description="AMP-dependent synthetase/ligase" evidence="1">
    <location>
        <begin position="29"/>
        <end position="414"/>
    </location>
</feature>
<dbReference type="Proteomes" id="UP000807825">
    <property type="component" value="Unassembled WGS sequence"/>
</dbReference>
<dbReference type="InterPro" id="IPR050237">
    <property type="entry name" value="ATP-dep_AMP-bd_enzyme"/>
</dbReference>